<organism evidence="2 3">
    <name type="scientific">Clonostachys solani</name>
    <dbReference type="NCBI Taxonomy" id="160281"/>
    <lineage>
        <taxon>Eukaryota</taxon>
        <taxon>Fungi</taxon>
        <taxon>Dikarya</taxon>
        <taxon>Ascomycota</taxon>
        <taxon>Pezizomycotina</taxon>
        <taxon>Sordariomycetes</taxon>
        <taxon>Hypocreomycetidae</taxon>
        <taxon>Hypocreales</taxon>
        <taxon>Bionectriaceae</taxon>
        <taxon>Clonostachys</taxon>
    </lineage>
</organism>
<feature type="region of interest" description="Disordered" evidence="1">
    <location>
        <begin position="113"/>
        <end position="145"/>
    </location>
</feature>
<evidence type="ECO:0000313" key="3">
    <source>
        <dbReference type="Proteomes" id="UP000775872"/>
    </source>
</evidence>
<reference evidence="2" key="1">
    <citation type="submission" date="2021-10" db="EMBL/GenBank/DDBJ databases">
        <authorList>
            <person name="Piombo E."/>
        </authorList>
    </citation>
    <scope>NUCLEOTIDE SEQUENCE</scope>
</reference>
<comment type="caution">
    <text evidence="2">The sequence shown here is derived from an EMBL/GenBank/DDBJ whole genome shotgun (WGS) entry which is preliminary data.</text>
</comment>
<feature type="region of interest" description="Disordered" evidence="1">
    <location>
        <begin position="1"/>
        <end position="43"/>
    </location>
</feature>
<keyword evidence="3" id="KW-1185">Reference proteome</keyword>
<evidence type="ECO:0000256" key="1">
    <source>
        <dbReference type="SAM" id="MobiDB-lite"/>
    </source>
</evidence>
<evidence type="ECO:0000313" key="2">
    <source>
        <dbReference type="EMBL" id="CAH0053190.1"/>
    </source>
</evidence>
<dbReference type="AlphaFoldDB" id="A0A9N9ZBL8"/>
<accession>A0A9N9ZBL8</accession>
<sequence>MGKGGEETTGNPPPHAECPKSSLPGKHMQKSGGDWEGGKGGERDESTYPAIIILLHFMHGNQQTGLVWHLASRKIQLLSSLVLEEWAFWEPLTWHGLAISLGQWESGICKWEDGDAGGNGHMHQPAGGEQDDRWKAGQSRGRANP</sequence>
<protein>
    <submittedName>
        <fullName evidence="2">Uncharacterized protein</fullName>
    </submittedName>
</protein>
<dbReference type="Proteomes" id="UP000775872">
    <property type="component" value="Unassembled WGS sequence"/>
</dbReference>
<proteinExistence type="predicted"/>
<name>A0A9N9ZBL8_9HYPO</name>
<dbReference type="EMBL" id="CABFOC020000045">
    <property type="protein sequence ID" value="CAH0053190.1"/>
    <property type="molecule type" value="Genomic_DNA"/>
</dbReference>
<gene>
    <name evidence="2" type="ORF">CSOL1703_00005061</name>
</gene>
<feature type="non-terminal residue" evidence="2">
    <location>
        <position position="145"/>
    </location>
</feature>